<organism evidence="2 3">
    <name type="scientific">Morganella morganii</name>
    <name type="common">Proteus morganii</name>
    <dbReference type="NCBI Taxonomy" id="582"/>
    <lineage>
        <taxon>Bacteria</taxon>
        <taxon>Pseudomonadati</taxon>
        <taxon>Pseudomonadota</taxon>
        <taxon>Gammaproteobacteria</taxon>
        <taxon>Enterobacterales</taxon>
        <taxon>Morganellaceae</taxon>
        <taxon>Morganella</taxon>
    </lineage>
</organism>
<dbReference type="AlphaFoldDB" id="A0AAU8ZRI2"/>
<feature type="transmembrane region" description="Helical" evidence="1">
    <location>
        <begin position="12"/>
        <end position="39"/>
    </location>
</feature>
<feature type="transmembrane region" description="Helical" evidence="1">
    <location>
        <begin position="45"/>
        <end position="67"/>
    </location>
</feature>
<keyword evidence="1" id="KW-0472">Membrane</keyword>
<protein>
    <recommendedName>
        <fullName evidence="4">DUF1049 domain-containing protein</fullName>
    </recommendedName>
</protein>
<dbReference type="Proteomes" id="UP000244682">
    <property type="component" value="Chromosome"/>
</dbReference>
<keyword evidence="1" id="KW-1133">Transmembrane helix</keyword>
<dbReference type="EMBL" id="CP028956">
    <property type="protein sequence ID" value="AWC95587.1"/>
    <property type="molecule type" value="Genomic_DNA"/>
</dbReference>
<evidence type="ECO:0000313" key="2">
    <source>
        <dbReference type="EMBL" id="AWC95587.1"/>
    </source>
</evidence>
<reference evidence="2 3" key="1">
    <citation type="submission" date="2018-04" db="EMBL/GenBank/DDBJ databases">
        <title>Whole genome sequencing of Morganella morganii AR_0133.</title>
        <authorList>
            <person name="Conlan S."/>
            <person name="Thomas P.J."/>
            <person name="Mullikin J."/>
            <person name="Frank K.M."/>
            <person name="Segre J.A."/>
        </authorList>
    </citation>
    <scope>NUCLEOTIDE SEQUENCE [LARGE SCALE GENOMIC DNA]</scope>
    <source>
        <strain evidence="2 3">AR_0133</strain>
    </source>
</reference>
<evidence type="ECO:0008006" key="4">
    <source>
        <dbReference type="Google" id="ProtNLM"/>
    </source>
</evidence>
<proteinExistence type="predicted"/>
<keyword evidence="1" id="KW-0812">Transmembrane</keyword>
<evidence type="ECO:0000313" key="3">
    <source>
        <dbReference type="Proteomes" id="UP000244682"/>
    </source>
</evidence>
<gene>
    <name evidence="2" type="ORF">AM380_19085</name>
</gene>
<sequence>MEFIMNIAKVSFIISMVSLVLMLVTFNINPTVITGVAGIPGGHVFLFFAIFIISLLISILAIIVRAVSDKAKEKNK</sequence>
<evidence type="ECO:0000256" key="1">
    <source>
        <dbReference type="SAM" id="Phobius"/>
    </source>
</evidence>
<name>A0AAU8ZRI2_MORMO</name>
<accession>A0AAU8ZRI2</accession>